<dbReference type="InterPro" id="IPR027370">
    <property type="entry name" value="Znf-RING_euk"/>
</dbReference>
<dbReference type="EMBL" id="GG666681">
    <property type="protein sequence ID" value="EEN43895.1"/>
    <property type="molecule type" value="Genomic_DNA"/>
</dbReference>
<dbReference type="eggNOG" id="KOG2177">
    <property type="taxonomic scope" value="Eukaryota"/>
</dbReference>
<dbReference type="InterPro" id="IPR013083">
    <property type="entry name" value="Znf_RING/FYVE/PHD"/>
</dbReference>
<dbReference type="GO" id="GO:0008270">
    <property type="term" value="F:zinc ion binding"/>
    <property type="evidence" value="ECO:0007669"/>
    <property type="project" value="UniProtKB-KW"/>
</dbReference>
<reference evidence="6" key="1">
    <citation type="journal article" date="2008" name="Nature">
        <title>The amphioxus genome and the evolution of the chordate karyotype.</title>
        <authorList>
            <consortium name="US DOE Joint Genome Institute (JGI-PGF)"/>
            <person name="Putnam N.H."/>
            <person name="Butts T."/>
            <person name="Ferrier D.E.K."/>
            <person name="Furlong R.F."/>
            <person name="Hellsten U."/>
            <person name="Kawashima T."/>
            <person name="Robinson-Rechavi M."/>
            <person name="Shoguchi E."/>
            <person name="Terry A."/>
            <person name="Yu J.-K."/>
            <person name="Benito-Gutierrez E.L."/>
            <person name="Dubchak I."/>
            <person name="Garcia-Fernandez J."/>
            <person name="Gibson-Brown J.J."/>
            <person name="Grigoriev I.V."/>
            <person name="Horton A.C."/>
            <person name="de Jong P.J."/>
            <person name="Jurka J."/>
            <person name="Kapitonov V.V."/>
            <person name="Kohara Y."/>
            <person name="Kuroki Y."/>
            <person name="Lindquist E."/>
            <person name="Lucas S."/>
            <person name="Osoegawa K."/>
            <person name="Pennacchio L.A."/>
            <person name="Salamov A.A."/>
            <person name="Satou Y."/>
            <person name="Sauka-Spengler T."/>
            <person name="Schmutz J."/>
            <person name="Shin-I T."/>
            <person name="Toyoda A."/>
            <person name="Bronner-Fraser M."/>
            <person name="Fujiyama A."/>
            <person name="Holland L.Z."/>
            <person name="Holland P.W.H."/>
            <person name="Satoh N."/>
            <person name="Rokhsar D.S."/>
        </authorList>
    </citation>
    <scope>NUCLEOTIDE SEQUENCE [LARGE SCALE GENOMIC DNA]</scope>
    <source>
        <strain evidence="6">S238N-H82</strain>
        <tissue evidence="6">Testes</tissue>
    </source>
</reference>
<dbReference type="PANTHER" id="PTHR25462:SF296">
    <property type="entry name" value="MEIOTIC P26, ISOFORM F"/>
    <property type="match status" value="1"/>
</dbReference>
<organism>
    <name type="scientific">Branchiostoma floridae</name>
    <name type="common">Florida lancelet</name>
    <name type="synonym">Amphioxus</name>
    <dbReference type="NCBI Taxonomy" id="7739"/>
    <lineage>
        <taxon>Eukaryota</taxon>
        <taxon>Metazoa</taxon>
        <taxon>Chordata</taxon>
        <taxon>Cephalochordata</taxon>
        <taxon>Leptocardii</taxon>
        <taxon>Amphioxiformes</taxon>
        <taxon>Branchiostomatidae</taxon>
        <taxon>Branchiostoma</taxon>
    </lineage>
</organism>
<dbReference type="SUPFAM" id="SSF57850">
    <property type="entry name" value="RING/U-box"/>
    <property type="match status" value="1"/>
</dbReference>
<dbReference type="InterPro" id="IPR001841">
    <property type="entry name" value="Znf_RING"/>
</dbReference>
<keyword evidence="1" id="KW-0479">Metal-binding</keyword>
<dbReference type="PANTHER" id="PTHR25462">
    <property type="entry name" value="BONUS, ISOFORM C-RELATED"/>
    <property type="match status" value="1"/>
</dbReference>
<dbReference type="InParanoid" id="C3ZU09"/>
<dbReference type="Gene3D" id="3.30.40.10">
    <property type="entry name" value="Zinc/RING finger domain, C3HC4 (zinc finger)"/>
    <property type="match status" value="1"/>
</dbReference>
<dbReference type="AlphaFoldDB" id="C3ZU09"/>
<evidence type="ECO:0000259" key="5">
    <source>
        <dbReference type="PROSITE" id="PS50089"/>
    </source>
</evidence>
<dbReference type="InterPro" id="IPR047153">
    <property type="entry name" value="TRIM45/56/19-like"/>
</dbReference>
<dbReference type="Pfam" id="PF13445">
    <property type="entry name" value="zf-RING_UBOX"/>
    <property type="match status" value="1"/>
</dbReference>
<keyword evidence="3" id="KW-0862">Zinc</keyword>
<dbReference type="PROSITE" id="PS00518">
    <property type="entry name" value="ZF_RING_1"/>
    <property type="match status" value="1"/>
</dbReference>
<accession>C3ZU09</accession>
<evidence type="ECO:0000256" key="2">
    <source>
        <dbReference type="ARBA" id="ARBA00022771"/>
    </source>
</evidence>
<sequence>MAAASPSLGTQFMEELTCSICLELFTRPKMLPCQHTFCQDCLQDLASRKVPLRCPNCRQQVRLPPQGVAGLPDNLMAANMCERLQNQATLSGETGEQPQSGNRTLQAGKCPCGAQTVVSRSGCHPRGSQVCQTISWQQICVRGSKTRLHCQGKQGNNPSLETGAVFTPLKS</sequence>
<feature type="domain" description="RING-type" evidence="5">
    <location>
        <begin position="18"/>
        <end position="58"/>
    </location>
</feature>
<evidence type="ECO:0000256" key="4">
    <source>
        <dbReference type="PROSITE-ProRule" id="PRU00175"/>
    </source>
</evidence>
<proteinExistence type="predicted"/>
<evidence type="ECO:0000256" key="1">
    <source>
        <dbReference type="ARBA" id="ARBA00022723"/>
    </source>
</evidence>
<name>C3ZU09_BRAFL</name>
<keyword evidence="2 4" id="KW-0863">Zinc-finger</keyword>
<dbReference type="PROSITE" id="PS50089">
    <property type="entry name" value="ZF_RING_2"/>
    <property type="match status" value="1"/>
</dbReference>
<evidence type="ECO:0000313" key="6">
    <source>
        <dbReference type="EMBL" id="EEN43895.1"/>
    </source>
</evidence>
<gene>
    <name evidence="6" type="ORF">BRAFLDRAFT_87271</name>
</gene>
<dbReference type="InterPro" id="IPR017907">
    <property type="entry name" value="Znf_RING_CS"/>
</dbReference>
<evidence type="ECO:0000256" key="3">
    <source>
        <dbReference type="ARBA" id="ARBA00022833"/>
    </source>
</evidence>
<protein>
    <recommendedName>
        <fullName evidence="5">RING-type domain-containing protein</fullName>
    </recommendedName>
</protein>
<dbReference type="SMART" id="SM00184">
    <property type="entry name" value="RING"/>
    <property type="match status" value="1"/>
</dbReference>